<dbReference type="PANTHER" id="PTHR46889:SF4">
    <property type="entry name" value="TRANSPOSASE INSO FOR INSERTION SEQUENCE ELEMENT IS911B-RELATED"/>
    <property type="match status" value="1"/>
</dbReference>
<evidence type="ECO:0000313" key="2">
    <source>
        <dbReference type="EMBL" id="BAG71464.1"/>
    </source>
</evidence>
<dbReference type="EMBL" id="AB373032">
    <property type="protein sequence ID" value="BAG71464.1"/>
    <property type="molecule type" value="Genomic_DNA"/>
</dbReference>
<dbReference type="InterPro" id="IPR001584">
    <property type="entry name" value="Integrase_cat-core"/>
</dbReference>
<proteinExistence type="predicted"/>
<dbReference type="SUPFAM" id="SSF53098">
    <property type="entry name" value="Ribonuclease H-like"/>
    <property type="match status" value="1"/>
</dbReference>
<reference evidence="2" key="1">
    <citation type="journal article" date="2008" name="Antimicrob. Agents Chemother.">
        <title>Novel type of staphylococcal cassette chromosome mec in a methicillin-resistant Staphylococcus aureus strain isolated in Sweden.</title>
        <authorList>
            <person name="Berglund C."/>
            <person name="Ito T."/>
            <person name="Ikeda M."/>
            <person name="Ma X.X."/>
            <person name="Soderquist B."/>
            <person name="Hiramatsu K."/>
        </authorList>
    </citation>
    <scope>NUCLEOTIDE SEQUENCE</scope>
    <source>
        <strain evidence="2">JCSC6082</strain>
    </source>
</reference>
<dbReference type="GO" id="GO:0015074">
    <property type="term" value="P:DNA integration"/>
    <property type="evidence" value="ECO:0007669"/>
    <property type="project" value="InterPro"/>
</dbReference>
<sequence length="143" mass="16454">MDCYNSEVIARSPNLAIAINPLNKALEEHHHNLNQLVVHSDQGFHYQHSSWGNTITEFDATMSMSRKGNCLDNSPMENFFGLLKQEMFYGEAFKTYEALEIAVHEYIRYYNKDRIKLKLKACLLKNSGNIPYNLLSSKSQTFG</sequence>
<dbReference type="InterPro" id="IPR050900">
    <property type="entry name" value="Transposase_IS3/IS150/IS904"/>
</dbReference>
<dbReference type="PROSITE" id="PS50994">
    <property type="entry name" value="INTEGRASE"/>
    <property type="match status" value="1"/>
</dbReference>
<dbReference type="PANTHER" id="PTHR46889">
    <property type="entry name" value="TRANSPOSASE INSF FOR INSERTION SEQUENCE IS3B-RELATED"/>
    <property type="match status" value="1"/>
</dbReference>
<dbReference type="Pfam" id="PF13333">
    <property type="entry name" value="rve_2"/>
    <property type="match status" value="1"/>
</dbReference>
<evidence type="ECO:0000259" key="1">
    <source>
        <dbReference type="PROSITE" id="PS50994"/>
    </source>
</evidence>
<dbReference type="InterPro" id="IPR012337">
    <property type="entry name" value="RNaseH-like_sf"/>
</dbReference>
<organism evidence="2">
    <name type="scientific">Staphylococcus aureus</name>
    <dbReference type="NCBI Taxonomy" id="1280"/>
    <lineage>
        <taxon>Bacteria</taxon>
        <taxon>Bacillati</taxon>
        <taxon>Bacillota</taxon>
        <taxon>Bacilli</taxon>
        <taxon>Bacillales</taxon>
        <taxon>Staphylococcaceae</taxon>
        <taxon>Staphylococcus</taxon>
    </lineage>
</organism>
<dbReference type="AlphaFoldDB" id="B5MF45"/>
<protein>
    <submittedName>
        <fullName evidence="2">IS1296OD transposase protein B homologue</fullName>
    </submittedName>
</protein>
<dbReference type="GO" id="GO:0003676">
    <property type="term" value="F:nucleic acid binding"/>
    <property type="evidence" value="ECO:0007669"/>
    <property type="project" value="InterPro"/>
</dbReference>
<dbReference type="Gene3D" id="3.30.420.10">
    <property type="entry name" value="Ribonuclease H-like superfamily/Ribonuclease H"/>
    <property type="match status" value="1"/>
</dbReference>
<accession>B5MF45</accession>
<feature type="domain" description="Integrase catalytic" evidence="1">
    <location>
        <begin position="1"/>
        <end position="139"/>
    </location>
</feature>
<dbReference type="InterPro" id="IPR036397">
    <property type="entry name" value="RNaseH_sf"/>
</dbReference>
<gene>
    <name evidence="2" type="primary">tnp</name>
</gene>
<name>B5MF45_STAAU</name>